<gene>
    <name evidence="1" type="ORF">RPERSI_LOCUS32164</name>
</gene>
<feature type="non-terminal residue" evidence="1">
    <location>
        <position position="1"/>
    </location>
</feature>
<accession>A0ACA9SK33</accession>
<reference evidence="1" key="1">
    <citation type="submission" date="2021-06" db="EMBL/GenBank/DDBJ databases">
        <authorList>
            <person name="Kallberg Y."/>
            <person name="Tangrot J."/>
            <person name="Rosling A."/>
        </authorList>
    </citation>
    <scope>NUCLEOTIDE SEQUENCE</scope>
    <source>
        <strain evidence="1">MA461A</strain>
    </source>
</reference>
<protein>
    <submittedName>
        <fullName evidence="1">32885_t:CDS:1</fullName>
    </submittedName>
</protein>
<evidence type="ECO:0000313" key="2">
    <source>
        <dbReference type="Proteomes" id="UP000789920"/>
    </source>
</evidence>
<sequence>QTILMGAKTFASIAENLTFASNLKEVLKPYQKNPTKHIFVIGGREIYRQTYTMADYYYVSLVKGIYEGN</sequence>
<proteinExistence type="predicted"/>
<dbReference type="Proteomes" id="UP000789920">
    <property type="component" value="Unassembled WGS sequence"/>
</dbReference>
<evidence type="ECO:0000313" key="1">
    <source>
        <dbReference type="EMBL" id="CAG8842107.1"/>
    </source>
</evidence>
<keyword evidence="2" id="KW-1185">Reference proteome</keyword>
<feature type="non-terminal residue" evidence="1">
    <location>
        <position position="69"/>
    </location>
</feature>
<comment type="caution">
    <text evidence="1">The sequence shown here is derived from an EMBL/GenBank/DDBJ whole genome shotgun (WGS) entry which is preliminary data.</text>
</comment>
<dbReference type="EMBL" id="CAJVQC010132975">
    <property type="protein sequence ID" value="CAG8842107.1"/>
    <property type="molecule type" value="Genomic_DNA"/>
</dbReference>
<organism evidence="1 2">
    <name type="scientific">Racocetra persica</name>
    <dbReference type="NCBI Taxonomy" id="160502"/>
    <lineage>
        <taxon>Eukaryota</taxon>
        <taxon>Fungi</taxon>
        <taxon>Fungi incertae sedis</taxon>
        <taxon>Mucoromycota</taxon>
        <taxon>Glomeromycotina</taxon>
        <taxon>Glomeromycetes</taxon>
        <taxon>Diversisporales</taxon>
        <taxon>Gigasporaceae</taxon>
        <taxon>Racocetra</taxon>
    </lineage>
</organism>
<name>A0ACA9SK33_9GLOM</name>